<feature type="transmembrane region" description="Helical" evidence="1">
    <location>
        <begin position="51"/>
        <end position="69"/>
    </location>
</feature>
<keyword evidence="3" id="KW-1185">Reference proteome</keyword>
<dbReference type="Pfam" id="PF14019">
    <property type="entry name" value="DUF4235"/>
    <property type="match status" value="1"/>
</dbReference>
<dbReference type="EMBL" id="VFOQ01000003">
    <property type="protein sequence ID" value="TQL56422.1"/>
    <property type="molecule type" value="Genomic_DNA"/>
</dbReference>
<reference evidence="2 3" key="1">
    <citation type="submission" date="2019-06" db="EMBL/GenBank/DDBJ databases">
        <title>Sequencing the genomes of 1000 actinobacteria strains.</title>
        <authorList>
            <person name="Klenk H.-P."/>
        </authorList>
    </citation>
    <scope>NUCLEOTIDE SEQUENCE [LARGE SCALE GENOMIC DNA]</scope>
    <source>
        <strain evidence="2 3">DSM 18082</strain>
    </source>
</reference>
<dbReference type="RefSeq" id="WP_141790622.1">
    <property type="nucleotide sequence ID" value="NZ_BAAAKX010000008.1"/>
</dbReference>
<gene>
    <name evidence="2" type="ORF">FB474_4039</name>
</gene>
<evidence type="ECO:0000313" key="2">
    <source>
        <dbReference type="EMBL" id="TQL56422.1"/>
    </source>
</evidence>
<organism evidence="2 3">
    <name type="scientific">Oryzihumus leptocrescens</name>
    <dbReference type="NCBI Taxonomy" id="297536"/>
    <lineage>
        <taxon>Bacteria</taxon>
        <taxon>Bacillati</taxon>
        <taxon>Actinomycetota</taxon>
        <taxon>Actinomycetes</taxon>
        <taxon>Micrococcales</taxon>
        <taxon>Intrasporangiaceae</taxon>
        <taxon>Oryzihumus</taxon>
    </lineage>
</organism>
<protein>
    <submittedName>
        <fullName evidence="2">Uncharacterized protein DUF4235</fullName>
    </submittedName>
</protein>
<dbReference type="AlphaFoldDB" id="A0A542Z7V9"/>
<proteinExistence type="predicted"/>
<evidence type="ECO:0000256" key="1">
    <source>
        <dbReference type="SAM" id="Phobius"/>
    </source>
</evidence>
<dbReference type="InterPro" id="IPR025329">
    <property type="entry name" value="DUF4235"/>
</dbReference>
<evidence type="ECO:0000313" key="3">
    <source>
        <dbReference type="Proteomes" id="UP000319514"/>
    </source>
</evidence>
<keyword evidence="1" id="KW-1133">Transmembrane helix</keyword>
<keyword evidence="1" id="KW-0472">Membrane</keyword>
<comment type="caution">
    <text evidence="2">The sequence shown here is derived from an EMBL/GenBank/DDBJ whole genome shotgun (WGS) entry which is preliminary data.</text>
</comment>
<sequence>MGAVAWKVLGTGAAVGAGIVAKKLVTAAWKTATGKEPPANPEDPEVSWPEAVGWAVASGVVVGVARLLATRKAARYYTESAGHRPKGLNEVS</sequence>
<dbReference type="Proteomes" id="UP000319514">
    <property type="component" value="Unassembled WGS sequence"/>
</dbReference>
<keyword evidence="1" id="KW-0812">Transmembrane</keyword>
<accession>A0A542Z7V9</accession>
<name>A0A542Z7V9_9MICO</name>